<protein>
    <recommendedName>
        <fullName evidence="4">Sodefrin-like factor</fullName>
    </recommendedName>
</protein>
<feature type="chain" id="PRO_5042146250" description="Sodefrin-like factor" evidence="1">
    <location>
        <begin position="18"/>
        <end position="146"/>
    </location>
</feature>
<evidence type="ECO:0000256" key="1">
    <source>
        <dbReference type="SAM" id="SignalP"/>
    </source>
</evidence>
<evidence type="ECO:0000313" key="2">
    <source>
        <dbReference type="EMBL" id="KAK3594704.1"/>
    </source>
</evidence>
<keyword evidence="1" id="KW-0732">Signal</keyword>
<gene>
    <name evidence="2" type="ORF">CHS0354_001525</name>
</gene>
<reference evidence="2" key="2">
    <citation type="journal article" date="2021" name="Genome Biol. Evol.">
        <title>Developing a high-quality reference genome for a parasitic bivalve with doubly uniparental inheritance (Bivalvia: Unionida).</title>
        <authorList>
            <person name="Smith C.H."/>
        </authorList>
    </citation>
    <scope>NUCLEOTIDE SEQUENCE</scope>
    <source>
        <strain evidence="2">CHS0354</strain>
        <tissue evidence="2">Mantle</tissue>
    </source>
</reference>
<evidence type="ECO:0008006" key="4">
    <source>
        <dbReference type="Google" id="ProtNLM"/>
    </source>
</evidence>
<dbReference type="EMBL" id="JAEAOA010000143">
    <property type="protein sequence ID" value="KAK3594704.1"/>
    <property type="molecule type" value="Genomic_DNA"/>
</dbReference>
<feature type="non-terminal residue" evidence="2">
    <location>
        <position position="146"/>
    </location>
</feature>
<name>A0AAE0VYJ3_9BIVA</name>
<proteinExistence type="predicted"/>
<organism evidence="2 3">
    <name type="scientific">Potamilus streckersoni</name>
    <dbReference type="NCBI Taxonomy" id="2493646"/>
    <lineage>
        <taxon>Eukaryota</taxon>
        <taxon>Metazoa</taxon>
        <taxon>Spiralia</taxon>
        <taxon>Lophotrochozoa</taxon>
        <taxon>Mollusca</taxon>
        <taxon>Bivalvia</taxon>
        <taxon>Autobranchia</taxon>
        <taxon>Heteroconchia</taxon>
        <taxon>Palaeoheterodonta</taxon>
        <taxon>Unionida</taxon>
        <taxon>Unionoidea</taxon>
        <taxon>Unionidae</taxon>
        <taxon>Ambleminae</taxon>
        <taxon>Lampsilini</taxon>
        <taxon>Potamilus</taxon>
    </lineage>
</organism>
<comment type="caution">
    <text evidence="2">The sequence shown here is derived from an EMBL/GenBank/DDBJ whole genome shotgun (WGS) entry which is preliminary data.</text>
</comment>
<sequence length="146" mass="16408">MEISALFLAFLFLSVDGRGNEKRQSGPDCLHCLKVAEAHDCEIVVTCEEDEECFRTQYITPQGHVFFDLGCKSKQICDAIDKYGKRSQGHPQRRQPDGRITLCEECCTGILCNSKSCDTYNGAHVYPESNNRRCYACSGEQSVEKP</sequence>
<keyword evidence="3" id="KW-1185">Reference proteome</keyword>
<dbReference type="Proteomes" id="UP001195483">
    <property type="component" value="Unassembled WGS sequence"/>
</dbReference>
<evidence type="ECO:0000313" key="3">
    <source>
        <dbReference type="Proteomes" id="UP001195483"/>
    </source>
</evidence>
<feature type="signal peptide" evidence="1">
    <location>
        <begin position="1"/>
        <end position="17"/>
    </location>
</feature>
<accession>A0AAE0VYJ3</accession>
<reference evidence="2" key="1">
    <citation type="journal article" date="2021" name="Genome Biol. Evol.">
        <title>A High-Quality Reference Genome for a Parasitic Bivalve with Doubly Uniparental Inheritance (Bivalvia: Unionida).</title>
        <authorList>
            <person name="Smith C.H."/>
        </authorList>
    </citation>
    <scope>NUCLEOTIDE SEQUENCE</scope>
    <source>
        <strain evidence="2">CHS0354</strain>
    </source>
</reference>
<dbReference type="AlphaFoldDB" id="A0AAE0VYJ3"/>
<reference evidence="2" key="3">
    <citation type="submission" date="2023-05" db="EMBL/GenBank/DDBJ databases">
        <authorList>
            <person name="Smith C.H."/>
        </authorList>
    </citation>
    <scope>NUCLEOTIDE SEQUENCE</scope>
    <source>
        <strain evidence="2">CHS0354</strain>
        <tissue evidence="2">Mantle</tissue>
    </source>
</reference>